<evidence type="ECO:0000256" key="3">
    <source>
        <dbReference type="ARBA" id="ARBA00022679"/>
    </source>
</evidence>
<evidence type="ECO:0000256" key="2">
    <source>
        <dbReference type="ARBA" id="ARBA00022475"/>
    </source>
</evidence>
<evidence type="ECO:0000256" key="8">
    <source>
        <dbReference type="SAM" id="Phobius"/>
    </source>
</evidence>
<evidence type="ECO:0000256" key="1">
    <source>
        <dbReference type="ARBA" id="ARBA00004651"/>
    </source>
</evidence>
<comment type="subcellular location">
    <subcellularLocation>
        <location evidence="1">Cell membrane</location>
        <topology evidence="1">Multi-pass membrane protein</topology>
    </subcellularLocation>
</comment>
<dbReference type="GO" id="GO:0005886">
    <property type="term" value="C:plasma membrane"/>
    <property type="evidence" value="ECO:0007669"/>
    <property type="project" value="UniProtKB-SubCell"/>
</dbReference>
<evidence type="ECO:0000256" key="5">
    <source>
        <dbReference type="ARBA" id="ARBA00022989"/>
    </source>
</evidence>
<feature type="transmembrane region" description="Helical" evidence="8">
    <location>
        <begin position="324"/>
        <end position="342"/>
    </location>
</feature>
<feature type="transmembrane region" description="Helical" evidence="8">
    <location>
        <begin position="200"/>
        <end position="219"/>
    </location>
</feature>
<evidence type="ECO:0000313" key="9">
    <source>
        <dbReference type="EMBL" id="OWK42957.1"/>
    </source>
</evidence>
<protein>
    <submittedName>
        <fullName evidence="9">Putative conserved integral membrane protein</fullName>
    </submittedName>
</protein>
<evidence type="ECO:0000313" key="10">
    <source>
        <dbReference type="Proteomes" id="UP000214646"/>
    </source>
</evidence>
<organism evidence="9 10">
    <name type="scientific">Fimbriiglobus ruber</name>
    <dbReference type="NCBI Taxonomy" id="1908690"/>
    <lineage>
        <taxon>Bacteria</taxon>
        <taxon>Pseudomonadati</taxon>
        <taxon>Planctomycetota</taxon>
        <taxon>Planctomycetia</taxon>
        <taxon>Gemmatales</taxon>
        <taxon>Gemmataceae</taxon>
        <taxon>Fimbriiglobus</taxon>
    </lineage>
</organism>
<feature type="transmembrane region" description="Helical" evidence="8">
    <location>
        <begin position="143"/>
        <end position="168"/>
    </location>
</feature>
<evidence type="ECO:0000256" key="7">
    <source>
        <dbReference type="ARBA" id="ARBA00024033"/>
    </source>
</evidence>
<evidence type="ECO:0000256" key="4">
    <source>
        <dbReference type="ARBA" id="ARBA00022692"/>
    </source>
</evidence>
<feature type="transmembrane region" description="Helical" evidence="8">
    <location>
        <begin position="438"/>
        <end position="457"/>
    </location>
</feature>
<feature type="transmembrane region" description="Helical" evidence="8">
    <location>
        <begin position="231"/>
        <end position="252"/>
    </location>
</feature>
<reference evidence="10" key="1">
    <citation type="submission" date="2017-06" db="EMBL/GenBank/DDBJ databases">
        <title>Genome analysis of Fimbriiglobus ruber SP5, the first member of the order Planctomycetales with confirmed chitinolytic capability.</title>
        <authorList>
            <person name="Ravin N.V."/>
            <person name="Rakitin A.L."/>
            <person name="Ivanova A.A."/>
            <person name="Beletsky A.V."/>
            <person name="Kulichevskaya I.S."/>
            <person name="Mardanov A.V."/>
            <person name="Dedysh S.N."/>
        </authorList>
    </citation>
    <scope>NUCLEOTIDE SEQUENCE [LARGE SCALE GENOMIC DNA]</scope>
    <source>
        <strain evidence="10">SP5</strain>
    </source>
</reference>
<evidence type="ECO:0000256" key="6">
    <source>
        <dbReference type="ARBA" id="ARBA00023136"/>
    </source>
</evidence>
<keyword evidence="10" id="KW-1185">Reference proteome</keyword>
<feature type="transmembrane region" description="Helical" evidence="8">
    <location>
        <begin position="6"/>
        <end position="24"/>
    </location>
</feature>
<comment type="caution">
    <text evidence="9">The sequence shown here is derived from an EMBL/GenBank/DDBJ whole genome shotgun (WGS) entry which is preliminary data.</text>
</comment>
<dbReference type="Pfam" id="PF09594">
    <property type="entry name" value="GT87"/>
    <property type="match status" value="1"/>
</dbReference>
<comment type="similarity">
    <text evidence="7">Belongs to the glycosyltransferase 87 family.</text>
</comment>
<feature type="transmembrane region" description="Helical" evidence="8">
    <location>
        <begin position="401"/>
        <end position="418"/>
    </location>
</feature>
<feature type="transmembrane region" description="Helical" evidence="8">
    <location>
        <begin position="372"/>
        <end position="389"/>
    </location>
</feature>
<keyword evidence="3" id="KW-0808">Transferase</keyword>
<dbReference type="RefSeq" id="WP_088253886.1">
    <property type="nucleotide sequence ID" value="NZ_NIDE01000004.1"/>
</dbReference>
<accession>A0A225E3J0</accession>
<keyword evidence="2" id="KW-1003">Cell membrane</keyword>
<feature type="transmembrane region" description="Helical" evidence="8">
    <location>
        <begin position="36"/>
        <end position="58"/>
    </location>
</feature>
<feature type="transmembrane region" description="Helical" evidence="8">
    <location>
        <begin position="258"/>
        <end position="278"/>
    </location>
</feature>
<proteinExistence type="inferred from homology"/>
<feature type="transmembrane region" description="Helical" evidence="8">
    <location>
        <begin position="175"/>
        <end position="194"/>
    </location>
</feature>
<dbReference type="AlphaFoldDB" id="A0A225E3J0"/>
<dbReference type="OrthoDB" id="289549at2"/>
<keyword evidence="5 8" id="KW-1133">Transmembrane helix</keyword>
<dbReference type="InterPro" id="IPR018584">
    <property type="entry name" value="GT87"/>
</dbReference>
<dbReference type="GO" id="GO:0016758">
    <property type="term" value="F:hexosyltransferase activity"/>
    <property type="evidence" value="ECO:0007669"/>
    <property type="project" value="InterPro"/>
</dbReference>
<sequence>MLSTILRTGLVDSTLLAAVVGLAWNLVSPRGRVPRWVVAGGLVLLLLGTSAHFGIGLYRAYAIPRDVMQDIVAAREFSAGRPMHPADMSARIREALDEEGERPSLLFWSKSLSAREREQWELMRHEHWVQAHPPGMTLFTAPFVRLFGVLGTQVAFLLLSLVCLGYTLRVIHRELWPDAPAPLVIAVAIAVVGWDPVVDVLRLGQPGLILVALLTAAWANVRKGREGVGGAFVAVAVSLKLIPAVLFVPLLAQHRRAFATALLVLALVAATIAAIVPWSDLVEYRVTADGVVEEYAAFPGNISLLGAYARVARAVGQPLGTAKLAWAVTGGAIALGLLWGLVRANRSVAETDRGFALGTALMPLASPVAWDHYLVFLILPLAILGRMVYVNSSSYRARVAFWALLAALAITDHTYIWAIDTVREAGLTVLELGLVEPLRVWLIAAVLGWLAVIRTPAESLQSAGSV</sequence>
<gene>
    <name evidence="9" type="ORF">FRUB_02556</name>
</gene>
<dbReference type="Proteomes" id="UP000214646">
    <property type="component" value="Unassembled WGS sequence"/>
</dbReference>
<keyword evidence="4 8" id="KW-0812">Transmembrane</keyword>
<name>A0A225E3J0_9BACT</name>
<dbReference type="EMBL" id="NIDE01000004">
    <property type="protein sequence ID" value="OWK42957.1"/>
    <property type="molecule type" value="Genomic_DNA"/>
</dbReference>
<keyword evidence="6 8" id="KW-0472">Membrane</keyword>